<organism evidence="3 4">
    <name type="scientific">Oceanipulchritudo coccoides</name>
    <dbReference type="NCBI Taxonomy" id="2706888"/>
    <lineage>
        <taxon>Bacteria</taxon>
        <taxon>Pseudomonadati</taxon>
        <taxon>Verrucomicrobiota</taxon>
        <taxon>Opitutia</taxon>
        <taxon>Puniceicoccales</taxon>
        <taxon>Oceanipulchritudinaceae</taxon>
        <taxon>Oceanipulchritudo</taxon>
    </lineage>
</organism>
<feature type="domain" description="Glucose/Sorbosone dehydrogenase" evidence="2">
    <location>
        <begin position="62"/>
        <end position="391"/>
    </location>
</feature>
<sequence>MNFGISSAVLIALLTPSLLSAQDYFPDPIPPSGIALKVSEVAVVPDSSPGQPPRLSVLTEDPAGRLFVNDQRGPLYLVDEPTGTVTEYLDIRDYSELDILATFEAGFQSFAFHPDFLKEGAAGYGRLYTIHSSNDTSTSPDFDPGGSTSLHTLLLEWRAANPGAATFIPAQPLNPYRELMRLKQPFGNHNAGLVAFNSSVPSDDPDYGNLYIAIGDGGSGGDPQENGEDASNPFGAILRIDPLGTNSANGAYGIVAANALAADGDSNTLGEIYVYGLRNPQRFGWDAVTGNCFIADIGQNAVEEINLASNGANFGWDVREGSFTFEGADSASLTGPIAEYDHTNPVVDMPTAINNRAVTVGEVVRGACIPELEGKLLLADFPTGLIFLLDVSDDPFDGGQDGLSTLTLLDAEGAPRSFIDLINTARAARGLSSSTRTDLRFSVNTPGRLYLTNKQDGIVRRILPTANPEISISQALSGELEVIFSGSLEQSSNLMEWETVKPQPLSPWTIAPPQESQFLRVLSK</sequence>
<keyword evidence="1" id="KW-0732">Signal</keyword>
<proteinExistence type="predicted"/>
<dbReference type="Pfam" id="PF07995">
    <property type="entry name" value="GSDH"/>
    <property type="match status" value="1"/>
</dbReference>
<evidence type="ECO:0000313" key="4">
    <source>
        <dbReference type="Proteomes" id="UP000478417"/>
    </source>
</evidence>
<evidence type="ECO:0000256" key="1">
    <source>
        <dbReference type="SAM" id="SignalP"/>
    </source>
</evidence>
<dbReference type="SUPFAM" id="SSF50952">
    <property type="entry name" value="Soluble quinoprotein glucose dehydrogenase"/>
    <property type="match status" value="1"/>
</dbReference>
<dbReference type="InterPro" id="IPR011041">
    <property type="entry name" value="Quinoprot_gluc/sorb_DH_b-prop"/>
</dbReference>
<dbReference type="InterPro" id="IPR011042">
    <property type="entry name" value="6-blade_b-propeller_TolB-like"/>
</dbReference>
<gene>
    <name evidence="3" type="ORF">G0Q06_00825</name>
</gene>
<dbReference type="PANTHER" id="PTHR19328:SF75">
    <property type="entry name" value="ALDOSE SUGAR DEHYDROGENASE YLII"/>
    <property type="match status" value="1"/>
</dbReference>
<feature type="chain" id="PRO_5025664110" evidence="1">
    <location>
        <begin position="22"/>
        <end position="524"/>
    </location>
</feature>
<comment type="caution">
    <text evidence="3">The sequence shown here is derived from an EMBL/GenBank/DDBJ whole genome shotgun (WGS) entry which is preliminary data.</text>
</comment>
<dbReference type="InterPro" id="IPR012938">
    <property type="entry name" value="Glc/Sorbosone_DH"/>
</dbReference>
<keyword evidence="4" id="KW-1185">Reference proteome</keyword>
<accession>A0A6B2LZQ4</accession>
<dbReference type="RefSeq" id="WP_163961498.1">
    <property type="nucleotide sequence ID" value="NZ_JAAGNX010000001.1"/>
</dbReference>
<protein>
    <submittedName>
        <fullName evidence="3">PQQ-dependent sugar dehydrogenase</fullName>
    </submittedName>
</protein>
<name>A0A6B2LZQ4_9BACT</name>
<dbReference type="AlphaFoldDB" id="A0A6B2LZQ4"/>
<feature type="signal peptide" evidence="1">
    <location>
        <begin position="1"/>
        <end position="21"/>
    </location>
</feature>
<dbReference type="Proteomes" id="UP000478417">
    <property type="component" value="Unassembled WGS sequence"/>
</dbReference>
<dbReference type="PANTHER" id="PTHR19328">
    <property type="entry name" value="HEDGEHOG-INTERACTING PROTEIN"/>
    <property type="match status" value="1"/>
</dbReference>
<dbReference type="EMBL" id="JAAGNX010000001">
    <property type="protein sequence ID" value="NDV60985.1"/>
    <property type="molecule type" value="Genomic_DNA"/>
</dbReference>
<dbReference type="Gene3D" id="2.120.10.30">
    <property type="entry name" value="TolB, C-terminal domain"/>
    <property type="match status" value="1"/>
</dbReference>
<evidence type="ECO:0000313" key="3">
    <source>
        <dbReference type="EMBL" id="NDV60985.1"/>
    </source>
</evidence>
<evidence type="ECO:0000259" key="2">
    <source>
        <dbReference type="Pfam" id="PF07995"/>
    </source>
</evidence>
<reference evidence="3 4" key="1">
    <citation type="submission" date="2020-02" db="EMBL/GenBank/DDBJ databases">
        <title>Albibacoteraceae fam. nov., the first described family within the subdivision 4 Verrucomicrobia.</title>
        <authorList>
            <person name="Xi F."/>
        </authorList>
    </citation>
    <scope>NUCLEOTIDE SEQUENCE [LARGE SCALE GENOMIC DNA]</scope>
    <source>
        <strain evidence="3 4">CK1056</strain>
    </source>
</reference>